<reference evidence="2" key="1">
    <citation type="journal article" date="2014" name="Int. J. Syst. Evol. Microbiol.">
        <title>Complete genome sequence of Corynebacterium casei LMG S-19264T (=DSM 44701T), isolated from a smear-ripened cheese.</title>
        <authorList>
            <consortium name="US DOE Joint Genome Institute (JGI-PGF)"/>
            <person name="Walter F."/>
            <person name="Albersmeier A."/>
            <person name="Kalinowski J."/>
            <person name="Ruckert C."/>
        </authorList>
    </citation>
    <scope>NUCLEOTIDE SEQUENCE</scope>
    <source>
        <strain evidence="2">CGMCC 1.15454</strain>
    </source>
</reference>
<evidence type="ECO:0000313" key="3">
    <source>
        <dbReference type="Proteomes" id="UP000621492"/>
    </source>
</evidence>
<protein>
    <submittedName>
        <fullName evidence="2">Antibiotic resistance protein</fullName>
    </submittedName>
</protein>
<dbReference type="Proteomes" id="UP000621492">
    <property type="component" value="Unassembled WGS sequence"/>
</dbReference>
<evidence type="ECO:0000313" key="2">
    <source>
        <dbReference type="EMBL" id="GGB58187.1"/>
    </source>
</evidence>
<organism evidence="2 3">
    <name type="scientific">Lentibacillus populi</name>
    <dbReference type="NCBI Taxonomy" id="1827502"/>
    <lineage>
        <taxon>Bacteria</taxon>
        <taxon>Bacillati</taxon>
        <taxon>Bacillota</taxon>
        <taxon>Bacilli</taxon>
        <taxon>Bacillales</taxon>
        <taxon>Bacillaceae</taxon>
        <taxon>Lentibacillus</taxon>
    </lineage>
</organism>
<dbReference type="InterPro" id="IPR037523">
    <property type="entry name" value="VOC_core"/>
</dbReference>
<dbReference type="Gene3D" id="3.30.720.110">
    <property type="match status" value="1"/>
</dbReference>
<sequence>MAVTGFYPVILTDDVSQSADFFVRHFQFEVVFEIDWYVSLKLDSFELAVLHHRHDTVPTDIRQQITTSLILNLEVKDVDVLYDRLIHEHHLPIVLDLRDEDFGQRHFITSDPNGILIDVIQAIPPSAEFQKHFKGTLS</sequence>
<dbReference type="AlphaFoldDB" id="A0A9W5U1M6"/>
<dbReference type="Gene3D" id="3.30.720.120">
    <property type="match status" value="1"/>
</dbReference>
<name>A0A9W5U1M6_9BACI</name>
<dbReference type="InterPro" id="IPR004360">
    <property type="entry name" value="Glyas_Fos-R_dOase_dom"/>
</dbReference>
<dbReference type="SUPFAM" id="SSF54593">
    <property type="entry name" value="Glyoxalase/Bleomycin resistance protein/Dihydroxybiphenyl dioxygenase"/>
    <property type="match status" value="1"/>
</dbReference>
<gene>
    <name evidence="2" type="ORF">GCM10011409_39620</name>
</gene>
<reference evidence="2" key="2">
    <citation type="submission" date="2020-09" db="EMBL/GenBank/DDBJ databases">
        <authorList>
            <person name="Sun Q."/>
            <person name="Zhou Y."/>
        </authorList>
    </citation>
    <scope>NUCLEOTIDE SEQUENCE</scope>
    <source>
        <strain evidence="2">CGMCC 1.15454</strain>
    </source>
</reference>
<evidence type="ECO:0000259" key="1">
    <source>
        <dbReference type="PROSITE" id="PS51819"/>
    </source>
</evidence>
<dbReference type="RefSeq" id="WP_088049396.1">
    <property type="nucleotide sequence ID" value="NZ_BMJD01000049.1"/>
</dbReference>
<dbReference type="PROSITE" id="PS51819">
    <property type="entry name" value="VOC"/>
    <property type="match status" value="1"/>
</dbReference>
<accession>A0A9W5U1M6</accession>
<feature type="domain" description="VOC" evidence="1">
    <location>
        <begin position="4"/>
        <end position="122"/>
    </location>
</feature>
<dbReference type="Pfam" id="PF00903">
    <property type="entry name" value="Glyoxalase"/>
    <property type="match status" value="1"/>
</dbReference>
<keyword evidence="3" id="KW-1185">Reference proteome</keyword>
<proteinExistence type="predicted"/>
<dbReference type="EMBL" id="BMJD01000049">
    <property type="protein sequence ID" value="GGB58187.1"/>
    <property type="molecule type" value="Genomic_DNA"/>
</dbReference>
<dbReference type="InterPro" id="IPR029068">
    <property type="entry name" value="Glyas_Bleomycin-R_OHBP_Dase"/>
</dbReference>
<comment type="caution">
    <text evidence="2">The sequence shown here is derived from an EMBL/GenBank/DDBJ whole genome shotgun (WGS) entry which is preliminary data.</text>
</comment>